<keyword evidence="5" id="KW-1185">Reference proteome</keyword>
<dbReference type="InterPro" id="IPR036679">
    <property type="entry name" value="FlgN-like_sf"/>
</dbReference>
<dbReference type="Gene3D" id="1.20.58.300">
    <property type="entry name" value="FlgN-like"/>
    <property type="match status" value="1"/>
</dbReference>
<dbReference type="Pfam" id="PF05130">
    <property type="entry name" value="FlgN"/>
    <property type="match status" value="1"/>
</dbReference>
<evidence type="ECO:0000313" key="4">
    <source>
        <dbReference type="EMBL" id="KTD50604.1"/>
    </source>
</evidence>
<dbReference type="EMBL" id="LNYT01000003">
    <property type="protein sequence ID" value="KTD50604.1"/>
    <property type="molecule type" value="Genomic_DNA"/>
</dbReference>
<keyword evidence="4" id="KW-0282">Flagellum</keyword>
<evidence type="ECO:0000256" key="3">
    <source>
        <dbReference type="ARBA" id="ARBA00022795"/>
    </source>
</evidence>
<dbReference type="AlphaFoldDB" id="A0A0W0Y0W6"/>
<evidence type="ECO:0000313" key="5">
    <source>
        <dbReference type="Proteomes" id="UP000054608"/>
    </source>
</evidence>
<accession>A0A0W0Y0W6</accession>
<dbReference type="InterPro" id="IPR007809">
    <property type="entry name" value="FlgN-like"/>
</dbReference>
<dbReference type="OrthoDB" id="5653052at2"/>
<comment type="function">
    <text evidence="1">Required for the efficient initiation of filament assembly.</text>
</comment>
<name>A0A0W0Y0W6_9GAMM</name>
<keyword evidence="4" id="KW-0966">Cell projection</keyword>
<evidence type="ECO:0000256" key="1">
    <source>
        <dbReference type="ARBA" id="ARBA00002397"/>
    </source>
</evidence>
<comment type="similarity">
    <text evidence="2">Belongs to the FlgN family.</text>
</comment>
<organism evidence="4 5">
    <name type="scientific">Legionella rubrilucens</name>
    <dbReference type="NCBI Taxonomy" id="458"/>
    <lineage>
        <taxon>Bacteria</taxon>
        <taxon>Pseudomonadati</taxon>
        <taxon>Pseudomonadota</taxon>
        <taxon>Gammaproteobacteria</taxon>
        <taxon>Legionellales</taxon>
        <taxon>Legionellaceae</taxon>
        <taxon>Legionella</taxon>
    </lineage>
</organism>
<protein>
    <submittedName>
        <fullName evidence="4">Flagellar biosynthesis/type III secretory pathway chaperone</fullName>
    </submittedName>
</protein>
<dbReference type="RefSeq" id="WP_058530366.1">
    <property type="nucleotide sequence ID" value="NZ_CAAAIN010000003.1"/>
</dbReference>
<reference evidence="4 5" key="1">
    <citation type="submission" date="2015-11" db="EMBL/GenBank/DDBJ databases">
        <title>Genomic analysis of 38 Legionella species identifies large and diverse effector repertoires.</title>
        <authorList>
            <person name="Burstein D."/>
            <person name="Amaro F."/>
            <person name="Zusman T."/>
            <person name="Lifshitz Z."/>
            <person name="Cohen O."/>
            <person name="Gilbert J.A."/>
            <person name="Pupko T."/>
            <person name="Shuman H.A."/>
            <person name="Segal G."/>
        </authorList>
    </citation>
    <scope>NUCLEOTIDE SEQUENCE [LARGE SCALE GENOMIC DNA]</scope>
    <source>
        <strain evidence="4 5">WA-270A-C2</strain>
    </source>
</reference>
<dbReference type="Proteomes" id="UP000054608">
    <property type="component" value="Unassembled WGS sequence"/>
</dbReference>
<dbReference type="PATRIC" id="fig|458.5.peg.233"/>
<gene>
    <name evidence="4" type="ORF">Lrub_0228</name>
</gene>
<keyword evidence="4" id="KW-0969">Cilium</keyword>
<dbReference type="GO" id="GO:0044780">
    <property type="term" value="P:bacterial-type flagellum assembly"/>
    <property type="evidence" value="ECO:0007669"/>
    <property type="project" value="InterPro"/>
</dbReference>
<evidence type="ECO:0000256" key="2">
    <source>
        <dbReference type="ARBA" id="ARBA00007703"/>
    </source>
</evidence>
<keyword evidence="3" id="KW-1005">Bacterial flagellum biogenesis</keyword>
<proteinExistence type="inferred from homology"/>
<dbReference type="SUPFAM" id="SSF140566">
    <property type="entry name" value="FlgN-like"/>
    <property type="match status" value="1"/>
</dbReference>
<sequence length="163" mass="17843">MTKVQTDLAALLEQEITHLDALISLLLREKDILVNRKFDELEEISTQKQALCAQLEESARQRIQVIGAQANAADYKTALGIYLKQLSQSDASTIESLNKTLAEKLTLCREYNTINGQVITTNIITRQEMIGALTGQSMTAAPNVYTASGNVKPGSDSGHHQKA</sequence>
<comment type="caution">
    <text evidence="4">The sequence shown here is derived from an EMBL/GenBank/DDBJ whole genome shotgun (WGS) entry which is preliminary data.</text>
</comment>
<dbReference type="STRING" id="458.Lrub_0228"/>